<proteinExistence type="predicted"/>
<comment type="caution">
    <text evidence="1">The sequence shown here is derived from an EMBL/GenBank/DDBJ whole genome shotgun (WGS) entry which is preliminary data.</text>
</comment>
<accession>A0ABN7UVB3</accession>
<reference evidence="1 2" key="1">
    <citation type="submission" date="2021-06" db="EMBL/GenBank/DDBJ databases">
        <authorList>
            <person name="Kallberg Y."/>
            <person name="Tangrot J."/>
            <person name="Rosling A."/>
        </authorList>
    </citation>
    <scope>NUCLEOTIDE SEQUENCE [LARGE SCALE GENOMIC DNA]</scope>
    <source>
        <strain evidence="1 2">120-4 pot B 10/14</strain>
    </source>
</reference>
<name>A0ABN7UVB3_GIGMA</name>
<organism evidence="1 2">
    <name type="scientific">Gigaspora margarita</name>
    <dbReference type="NCBI Taxonomy" id="4874"/>
    <lineage>
        <taxon>Eukaryota</taxon>
        <taxon>Fungi</taxon>
        <taxon>Fungi incertae sedis</taxon>
        <taxon>Mucoromycota</taxon>
        <taxon>Glomeromycotina</taxon>
        <taxon>Glomeromycetes</taxon>
        <taxon>Diversisporales</taxon>
        <taxon>Gigasporaceae</taxon>
        <taxon>Gigaspora</taxon>
    </lineage>
</organism>
<protein>
    <submittedName>
        <fullName evidence="1">18058_t:CDS:1</fullName>
    </submittedName>
</protein>
<keyword evidence="2" id="KW-1185">Reference proteome</keyword>
<gene>
    <name evidence="1" type="ORF">GMARGA_LOCUS10692</name>
</gene>
<dbReference type="EMBL" id="CAJVQB010006039">
    <property type="protein sequence ID" value="CAG8675970.1"/>
    <property type="molecule type" value="Genomic_DNA"/>
</dbReference>
<dbReference type="Proteomes" id="UP000789901">
    <property type="component" value="Unassembled WGS sequence"/>
</dbReference>
<sequence>MSEFKNLANRNWHWQNEKEATNLKEIENFIELCYKCIQNEQNKMLNSLLDHPYNKVKIDRILDQKEKNLLTLLQR</sequence>
<evidence type="ECO:0000313" key="1">
    <source>
        <dbReference type="EMBL" id="CAG8675970.1"/>
    </source>
</evidence>
<evidence type="ECO:0000313" key="2">
    <source>
        <dbReference type="Proteomes" id="UP000789901"/>
    </source>
</evidence>